<accession>A0A8J8NDT3</accession>
<protein>
    <submittedName>
        <fullName evidence="1">Uncharacterized protein</fullName>
    </submittedName>
</protein>
<gene>
    <name evidence="1" type="ORF">FGO68_gene2927</name>
</gene>
<proteinExistence type="predicted"/>
<dbReference type="EMBL" id="RRYP01019646">
    <property type="protein sequence ID" value="TNV73171.1"/>
    <property type="molecule type" value="Genomic_DNA"/>
</dbReference>
<evidence type="ECO:0000313" key="1">
    <source>
        <dbReference type="EMBL" id="TNV73171.1"/>
    </source>
</evidence>
<name>A0A8J8NDT3_HALGN</name>
<sequence length="74" mass="8543">MPCFEKQNLPTLASLASYKSCWGDTYSNKSCRQDQSNQCTRMEIFPSLKCQLSLRSRARDKTFQSHRAVILYCA</sequence>
<keyword evidence="2" id="KW-1185">Reference proteome</keyword>
<dbReference type="Proteomes" id="UP000785679">
    <property type="component" value="Unassembled WGS sequence"/>
</dbReference>
<comment type="caution">
    <text evidence="1">The sequence shown here is derived from an EMBL/GenBank/DDBJ whole genome shotgun (WGS) entry which is preliminary data.</text>
</comment>
<organism evidence="1 2">
    <name type="scientific">Halteria grandinella</name>
    <dbReference type="NCBI Taxonomy" id="5974"/>
    <lineage>
        <taxon>Eukaryota</taxon>
        <taxon>Sar</taxon>
        <taxon>Alveolata</taxon>
        <taxon>Ciliophora</taxon>
        <taxon>Intramacronucleata</taxon>
        <taxon>Spirotrichea</taxon>
        <taxon>Stichotrichia</taxon>
        <taxon>Sporadotrichida</taxon>
        <taxon>Halteriidae</taxon>
        <taxon>Halteria</taxon>
    </lineage>
</organism>
<reference evidence="1" key="1">
    <citation type="submission" date="2019-06" db="EMBL/GenBank/DDBJ databases">
        <authorList>
            <person name="Zheng W."/>
        </authorList>
    </citation>
    <scope>NUCLEOTIDE SEQUENCE</scope>
    <source>
        <strain evidence="1">QDHG01</strain>
    </source>
</reference>
<evidence type="ECO:0000313" key="2">
    <source>
        <dbReference type="Proteomes" id="UP000785679"/>
    </source>
</evidence>
<dbReference type="AlphaFoldDB" id="A0A8J8NDT3"/>